<dbReference type="RefSeq" id="WP_092643081.1">
    <property type="nucleotide sequence ID" value="NZ_FNPX01000003.1"/>
</dbReference>
<dbReference type="SUPFAM" id="SSF53756">
    <property type="entry name" value="UDP-Glycosyltransferase/glycogen phosphorylase"/>
    <property type="match status" value="1"/>
</dbReference>
<dbReference type="PANTHER" id="PTHR10788">
    <property type="entry name" value="TREHALOSE-6-PHOSPHATE SYNTHASE"/>
    <property type="match status" value="1"/>
</dbReference>
<evidence type="ECO:0000256" key="1">
    <source>
        <dbReference type="ARBA" id="ARBA00008799"/>
    </source>
</evidence>
<comment type="similarity">
    <text evidence="1">Belongs to the glycosyltransferase 20 family.</text>
</comment>
<evidence type="ECO:0000313" key="2">
    <source>
        <dbReference type="EMBL" id="SDY74160.1"/>
    </source>
</evidence>
<dbReference type="CDD" id="cd03788">
    <property type="entry name" value="GT20_TPS"/>
    <property type="match status" value="1"/>
</dbReference>
<protein>
    <submittedName>
        <fullName evidence="2">Trehalose 6-phosphate synthase</fullName>
    </submittedName>
</protein>
<dbReference type="InterPro" id="IPR001830">
    <property type="entry name" value="Glyco_trans_20"/>
</dbReference>
<dbReference type="Pfam" id="PF00982">
    <property type="entry name" value="Glyco_transf_20"/>
    <property type="match status" value="1"/>
</dbReference>
<dbReference type="Proteomes" id="UP000198914">
    <property type="component" value="Unassembled WGS sequence"/>
</dbReference>
<proteinExistence type="inferred from homology"/>
<dbReference type="EMBL" id="FNPX01000003">
    <property type="protein sequence ID" value="SDY74160.1"/>
    <property type="molecule type" value="Genomic_DNA"/>
</dbReference>
<accession>A0A1H3MBS1</accession>
<reference evidence="3" key="1">
    <citation type="submission" date="2016-10" db="EMBL/GenBank/DDBJ databases">
        <authorList>
            <person name="Varghese N."/>
            <person name="Submissions S."/>
        </authorList>
    </citation>
    <scope>NUCLEOTIDE SEQUENCE [LARGE SCALE GENOMIC DNA]</scope>
    <source>
        <strain evidence="3">DSM 100420</strain>
    </source>
</reference>
<organism evidence="2 3">
    <name type="scientific">Jannaschia faecimaris</name>
    <dbReference type="NCBI Taxonomy" id="1244108"/>
    <lineage>
        <taxon>Bacteria</taxon>
        <taxon>Pseudomonadati</taxon>
        <taxon>Pseudomonadota</taxon>
        <taxon>Alphaproteobacteria</taxon>
        <taxon>Rhodobacterales</taxon>
        <taxon>Roseobacteraceae</taxon>
        <taxon>Jannaschia</taxon>
    </lineage>
</organism>
<dbReference type="Gene3D" id="3.40.50.2000">
    <property type="entry name" value="Glycogen Phosphorylase B"/>
    <property type="match status" value="2"/>
</dbReference>
<dbReference type="PANTHER" id="PTHR10788:SF106">
    <property type="entry name" value="BCDNA.GH08860"/>
    <property type="match status" value="1"/>
</dbReference>
<keyword evidence="3" id="KW-1185">Reference proteome</keyword>
<dbReference type="GO" id="GO:0003825">
    <property type="term" value="F:alpha,alpha-trehalose-phosphate synthase (UDP-forming) activity"/>
    <property type="evidence" value="ECO:0007669"/>
    <property type="project" value="TreeGrafter"/>
</dbReference>
<dbReference type="GO" id="GO:0005992">
    <property type="term" value="P:trehalose biosynthetic process"/>
    <property type="evidence" value="ECO:0007669"/>
    <property type="project" value="InterPro"/>
</dbReference>
<dbReference type="AlphaFoldDB" id="A0A1H3MBS1"/>
<evidence type="ECO:0000313" key="3">
    <source>
        <dbReference type="Proteomes" id="UP000198914"/>
    </source>
</evidence>
<dbReference type="STRING" id="1244108.SAMN05444004_10318"/>
<sequence length="467" mass="51782">MDPARTSNGTNRPGRIIVVSNRIPKGDVPAGGLVFAIHEALSGGGGLWIGAADPTEQALDGLTPIGSGIYDRATFAITEEEHHGFYLGYANSVLWPLFHHRPDLLDIQDGDFEAYAAVNRRVARAIAHIAEPDDVIWIQDYHFLMVAQELRYLGVKNPTGLFLHIPFPNPTDVMALPQVAALSSWIAAHDVFGLQTMRDVASADETLRHDPKAEQLPNGCWRRENRTFRLLSFPIGIDAKGFSDTAESAPTPELQLAPKAPLLIGVDRLDYSKGLVHRFEAFGDYLSRRKSGSVRPTFLQIAPVSREDVTAYQDIREELECASGSINGAHSDLDWTPIRYVRRSFERNVIAGLYRRADAALVTPLADGMNLVAKEFVAAQDPEDPGVLILSHFAGAAEQMSAAILVNPFDRHRFADSIERAIEMPLDERRDRHAVLRKTVFEQDIAWWTNSFLTCLRGVPRGYSDPD</sequence>
<gene>
    <name evidence="2" type="ORF">SAMN05444004_10318</name>
</gene>
<name>A0A1H3MBS1_9RHOB</name>
<dbReference type="OrthoDB" id="9815690at2"/>